<comment type="similarity">
    <text evidence="1">Belongs to the nitroreductase family.</text>
</comment>
<evidence type="ECO:0000313" key="5">
    <source>
        <dbReference type="EMBL" id="MDR6239416.1"/>
    </source>
</evidence>
<keyword evidence="3" id="KW-0560">Oxidoreductase</keyword>
<dbReference type="EMBL" id="JAVDQD010000002">
    <property type="protein sequence ID" value="MDR6239416.1"/>
    <property type="molecule type" value="Genomic_DNA"/>
</dbReference>
<keyword evidence="6" id="KW-1185">Reference proteome</keyword>
<evidence type="ECO:0000259" key="4">
    <source>
        <dbReference type="Pfam" id="PF00881"/>
    </source>
</evidence>
<name>A0AAE3XP88_9BACT</name>
<accession>A0AAE3XP88</accession>
<dbReference type="InterPro" id="IPR000415">
    <property type="entry name" value="Nitroreductase-like"/>
</dbReference>
<dbReference type="InterPro" id="IPR029479">
    <property type="entry name" value="Nitroreductase"/>
</dbReference>
<dbReference type="CDD" id="cd02149">
    <property type="entry name" value="NfsB-like"/>
    <property type="match status" value="1"/>
</dbReference>
<dbReference type="PANTHER" id="PTHR43673:SF10">
    <property type="entry name" value="NADH DEHYDROGENASE_NAD(P)H NITROREDUCTASE XCC3605-RELATED"/>
    <property type="match status" value="1"/>
</dbReference>
<evidence type="ECO:0000256" key="3">
    <source>
        <dbReference type="ARBA" id="ARBA00023002"/>
    </source>
</evidence>
<feature type="domain" description="Nitroreductase" evidence="4">
    <location>
        <begin position="13"/>
        <end position="190"/>
    </location>
</feature>
<organism evidence="5 6">
    <name type="scientific">Aureibacter tunicatorum</name>
    <dbReference type="NCBI Taxonomy" id="866807"/>
    <lineage>
        <taxon>Bacteria</taxon>
        <taxon>Pseudomonadati</taxon>
        <taxon>Bacteroidota</taxon>
        <taxon>Cytophagia</taxon>
        <taxon>Cytophagales</taxon>
        <taxon>Persicobacteraceae</taxon>
        <taxon>Aureibacter</taxon>
    </lineage>
</organism>
<dbReference type="GO" id="GO:0016491">
    <property type="term" value="F:oxidoreductase activity"/>
    <property type="evidence" value="ECO:0007669"/>
    <property type="project" value="UniProtKB-KW"/>
</dbReference>
<evidence type="ECO:0000256" key="1">
    <source>
        <dbReference type="ARBA" id="ARBA00007118"/>
    </source>
</evidence>
<protein>
    <submittedName>
        <fullName evidence="5">Nitroreductase</fullName>
    </submittedName>
</protein>
<dbReference type="InterPro" id="IPR033878">
    <property type="entry name" value="NfsB-like"/>
</dbReference>
<proteinExistence type="inferred from homology"/>
<gene>
    <name evidence="5" type="ORF">HNQ88_002453</name>
</gene>
<reference evidence="5" key="1">
    <citation type="submission" date="2023-07" db="EMBL/GenBank/DDBJ databases">
        <title>Genomic Encyclopedia of Type Strains, Phase IV (KMG-IV): sequencing the most valuable type-strain genomes for metagenomic binning, comparative biology and taxonomic classification.</title>
        <authorList>
            <person name="Goeker M."/>
        </authorList>
    </citation>
    <scope>NUCLEOTIDE SEQUENCE</scope>
    <source>
        <strain evidence="5">DSM 26174</strain>
    </source>
</reference>
<dbReference type="Pfam" id="PF00881">
    <property type="entry name" value="Nitroreductase"/>
    <property type="match status" value="1"/>
</dbReference>
<dbReference type="Proteomes" id="UP001185092">
    <property type="component" value="Unassembled WGS sequence"/>
</dbReference>
<dbReference type="AlphaFoldDB" id="A0AAE3XP88"/>
<dbReference type="SUPFAM" id="SSF55469">
    <property type="entry name" value="FMN-dependent nitroreductase-like"/>
    <property type="match status" value="1"/>
</dbReference>
<keyword evidence="2" id="KW-0521">NADP</keyword>
<evidence type="ECO:0000313" key="6">
    <source>
        <dbReference type="Proteomes" id="UP001185092"/>
    </source>
</evidence>
<comment type="caution">
    <text evidence="5">The sequence shown here is derived from an EMBL/GenBank/DDBJ whole genome shotgun (WGS) entry which is preliminary data.</text>
</comment>
<dbReference type="Gene3D" id="3.40.109.10">
    <property type="entry name" value="NADH Oxidase"/>
    <property type="match status" value="1"/>
</dbReference>
<dbReference type="PANTHER" id="PTHR43673">
    <property type="entry name" value="NAD(P)H NITROREDUCTASE YDGI-RELATED"/>
    <property type="match status" value="1"/>
</dbReference>
<evidence type="ECO:0000256" key="2">
    <source>
        <dbReference type="ARBA" id="ARBA00022857"/>
    </source>
</evidence>
<dbReference type="RefSeq" id="WP_309939082.1">
    <property type="nucleotide sequence ID" value="NZ_AP025305.1"/>
</dbReference>
<sequence>MEITLNNKIIESLKWRYAVKKFSDKKLTEEKLEVLIESLRLTPSAYGLQGWKFLIIENKEIREQLVEPAFNQRQVLEASHLIVMCTVDNYGHEHVESFMSEVADARNVSIDSLEGYSNMIKGTINNHSDESKETWLSKQLYIALGNLLTTCAIEEVDSCPMEGFIKEKYDDILNLKEKGLKSQLIVPIGYRAEDDPYASLKKVRKNQEDVIEWI</sequence>